<protein>
    <recommendedName>
        <fullName evidence="10">Phosphate transport system permease protein PstA</fullName>
    </recommendedName>
</protein>
<dbReference type="GeneID" id="64405935"/>
<evidence type="ECO:0000256" key="2">
    <source>
        <dbReference type="ARBA" id="ARBA00004651"/>
    </source>
</evidence>
<evidence type="ECO:0000259" key="11">
    <source>
        <dbReference type="PROSITE" id="PS50928"/>
    </source>
</evidence>
<feature type="transmembrane region" description="Helical" evidence="10">
    <location>
        <begin position="240"/>
        <end position="258"/>
    </location>
</feature>
<comment type="subcellular location">
    <subcellularLocation>
        <location evidence="2 10">Cell membrane</location>
        <topology evidence="2 10">Multi-pass membrane protein</topology>
    </subcellularLocation>
</comment>
<feature type="transmembrane region" description="Helical" evidence="10">
    <location>
        <begin position="29"/>
        <end position="50"/>
    </location>
</feature>
<feature type="transmembrane region" description="Helical" evidence="10">
    <location>
        <begin position="359"/>
        <end position="377"/>
    </location>
</feature>
<feature type="transmembrane region" description="Helical" evidence="10">
    <location>
        <begin position="209"/>
        <end position="234"/>
    </location>
</feature>
<dbReference type="SUPFAM" id="SSF161098">
    <property type="entry name" value="MetI-like"/>
    <property type="match status" value="1"/>
</dbReference>
<sequence>MSAPLRPGSLNLQRPTGWRAVKNNLATGFVWFSVAAATIPLLWILISVAVKGAPLLYSVGADYHVICMDRSEKVRLAADACGGDVNTKPSDEAVEWRYVPGGRYVAVGERVNTYRTRTTAPVSPDPGRPYDIVMITDTGSGDARTPSLQWWTTPLGSAQATDARGGALQAIYGTLMLGLLTAVITVPLGMLGAIFLVEYGRGTKAARVVSFMVDVLTGVPSIVAALFIYALLITTLGQRPSPFATVLALALLMLPMVLRSTEEMLKLVPDSLREASYALGVPKWKTILRIVVPTSYSGILTGVVLGIARVMGETAPLLILIGYTQNLFLNPFGNSMGALPTMINSGISVPDGQPGADRVWAAALTLVLIVMVLNLIARRIASRNRLK</sequence>
<dbReference type="GO" id="GO:0035435">
    <property type="term" value="P:phosphate ion transmembrane transport"/>
    <property type="evidence" value="ECO:0007669"/>
    <property type="project" value="InterPro"/>
</dbReference>
<feature type="domain" description="ABC transmembrane type-1" evidence="11">
    <location>
        <begin position="171"/>
        <end position="377"/>
    </location>
</feature>
<dbReference type="EMBL" id="LR134406">
    <property type="protein sequence ID" value="VEH69174.1"/>
    <property type="molecule type" value="Genomic_DNA"/>
</dbReference>
<evidence type="ECO:0000256" key="5">
    <source>
        <dbReference type="ARBA" id="ARBA00022475"/>
    </source>
</evidence>
<evidence type="ECO:0000313" key="13">
    <source>
        <dbReference type="Proteomes" id="UP000273044"/>
    </source>
</evidence>
<gene>
    <name evidence="12" type="primary">pstA</name>
    <name evidence="12" type="ORF">NCTC12967_00438</name>
</gene>
<evidence type="ECO:0000256" key="3">
    <source>
        <dbReference type="ARBA" id="ARBA00007069"/>
    </source>
</evidence>
<comment type="function">
    <text evidence="1">Part of the binding-protein-dependent transport system for phosphate; probably responsible for the translocation of the substrate across the membrane.</text>
</comment>
<dbReference type="GO" id="GO:0005886">
    <property type="term" value="C:plasma membrane"/>
    <property type="evidence" value="ECO:0007669"/>
    <property type="project" value="UniProtKB-SubCell"/>
</dbReference>
<keyword evidence="9 10" id="KW-0472">Membrane</keyword>
<keyword evidence="13" id="KW-1185">Reference proteome</keyword>
<keyword evidence="4" id="KW-0813">Transport</keyword>
<evidence type="ECO:0000256" key="7">
    <source>
        <dbReference type="ARBA" id="ARBA00022692"/>
    </source>
</evidence>
<keyword evidence="6" id="KW-0592">Phosphate transport</keyword>
<feature type="transmembrane region" description="Helical" evidence="10">
    <location>
        <begin position="170"/>
        <end position="197"/>
    </location>
</feature>
<evidence type="ECO:0000313" key="12">
    <source>
        <dbReference type="EMBL" id="VEH69174.1"/>
    </source>
</evidence>
<evidence type="ECO:0000256" key="8">
    <source>
        <dbReference type="ARBA" id="ARBA00022989"/>
    </source>
</evidence>
<dbReference type="InterPro" id="IPR005672">
    <property type="entry name" value="Phosphate_PstA"/>
</dbReference>
<dbReference type="Gene3D" id="1.10.3720.10">
    <property type="entry name" value="MetI-like"/>
    <property type="match status" value="1"/>
</dbReference>
<proteinExistence type="inferred from homology"/>
<feature type="transmembrane region" description="Helical" evidence="10">
    <location>
        <begin position="287"/>
        <end position="308"/>
    </location>
</feature>
<dbReference type="CDD" id="cd06261">
    <property type="entry name" value="TM_PBP2"/>
    <property type="match status" value="1"/>
</dbReference>
<comment type="similarity">
    <text evidence="3 10">Belongs to the binding-protein-dependent transport system permease family. CysTW subfamily.</text>
</comment>
<dbReference type="PANTHER" id="PTHR42922">
    <property type="entry name" value="PHOSPHATE TRANSPORT SYSTEM PERMEASE PROTEIN PSTA"/>
    <property type="match status" value="1"/>
</dbReference>
<dbReference type="PROSITE" id="PS50928">
    <property type="entry name" value="ABC_TM1"/>
    <property type="match status" value="1"/>
</dbReference>
<reference evidence="12 13" key="1">
    <citation type="submission" date="2018-12" db="EMBL/GenBank/DDBJ databases">
        <authorList>
            <consortium name="Pathogen Informatics"/>
        </authorList>
    </citation>
    <scope>NUCLEOTIDE SEQUENCE [LARGE SCALE GENOMIC DNA]</scope>
    <source>
        <strain evidence="12 13">NCTC12967</strain>
    </source>
</reference>
<dbReference type="InterPro" id="IPR035906">
    <property type="entry name" value="MetI-like_sf"/>
</dbReference>
<dbReference type="InterPro" id="IPR051408">
    <property type="entry name" value="Phosphate_transprt_permease"/>
</dbReference>
<name>A0A3S4U3Y5_9ACTN</name>
<dbReference type="Pfam" id="PF00528">
    <property type="entry name" value="BPD_transp_1"/>
    <property type="match status" value="1"/>
</dbReference>
<dbReference type="NCBIfam" id="TIGR00974">
    <property type="entry name" value="3a0107s02c"/>
    <property type="match status" value="1"/>
</dbReference>
<keyword evidence="5 10" id="KW-1003">Cell membrane</keyword>
<accession>A0A3S4U3Y5</accession>
<keyword evidence="7 10" id="KW-0812">Transmembrane</keyword>
<dbReference type="RefSeq" id="WP_061788340.1">
    <property type="nucleotide sequence ID" value="NZ_CAJZDL010000042.1"/>
</dbReference>
<dbReference type="Proteomes" id="UP000273044">
    <property type="component" value="Chromosome"/>
</dbReference>
<organism evidence="12 13">
    <name type="scientific">Arachnia propionica</name>
    <dbReference type="NCBI Taxonomy" id="1750"/>
    <lineage>
        <taxon>Bacteria</taxon>
        <taxon>Bacillati</taxon>
        <taxon>Actinomycetota</taxon>
        <taxon>Actinomycetes</taxon>
        <taxon>Propionibacteriales</taxon>
        <taxon>Propionibacteriaceae</taxon>
        <taxon>Arachnia</taxon>
    </lineage>
</organism>
<dbReference type="GO" id="GO:0005315">
    <property type="term" value="F:phosphate transmembrane transporter activity"/>
    <property type="evidence" value="ECO:0007669"/>
    <property type="project" value="InterPro"/>
</dbReference>
<keyword evidence="8 10" id="KW-1133">Transmembrane helix</keyword>
<evidence type="ECO:0000256" key="4">
    <source>
        <dbReference type="ARBA" id="ARBA00022448"/>
    </source>
</evidence>
<dbReference type="PANTHER" id="PTHR42922:SF1">
    <property type="entry name" value="PHOSPHATE TRANSPORT SYSTEM PERMEASE PROTEIN PSTA"/>
    <property type="match status" value="1"/>
</dbReference>
<evidence type="ECO:0000256" key="10">
    <source>
        <dbReference type="RuleBase" id="RU363043"/>
    </source>
</evidence>
<dbReference type="InterPro" id="IPR000515">
    <property type="entry name" value="MetI-like"/>
</dbReference>
<dbReference type="AlphaFoldDB" id="A0A3S4U3Y5"/>
<evidence type="ECO:0000256" key="9">
    <source>
        <dbReference type="ARBA" id="ARBA00023136"/>
    </source>
</evidence>
<evidence type="ECO:0000256" key="1">
    <source>
        <dbReference type="ARBA" id="ARBA00003510"/>
    </source>
</evidence>
<evidence type="ECO:0000256" key="6">
    <source>
        <dbReference type="ARBA" id="ARBA00022592"/>
    </source>
</evidence>